<name>A0ABU6SGL7_9FABA</name>
<evidence type="ECO:0000313" key="1">
    <source>
        <dbReference type="EMBL" id="MED6134933.1"/>
    </source>
</evidence>
<dbReference type="EMBL" id="JASCZI010060646">
    <property type="protein sequence ID" value="MED6134933.1"/>
    <property type="molecule type" value="Genomic_DNA"/>
</dbReference>
<organism evidence="1 2">
    <name type="scientific">Stylosanthes scabra</name>
    <dbReference type="NCBI Taxonomy" id="79078"/>
    <lineage>
        <taxon>Eukaryota</taxon>
        <taxon>Viridiplantae</taxon>
        <taxon>Streptophyta</taxon>
        <taxon>Embryophyta</taxon>
        <taxon>Tracheophyta</taxon>
        <taxon>Spermatophyta</taxon>
        <taxon>Magnoliopsida</taxon>
        <taxon>eudicotyledons</taxon>
        <taxon>Gunneridae</taxon>
        <taxon>Pentapetalae</taxon>
        <taxon>rosids</taxon>
        <taxon>fabids</taxon>
        <taxon>Fabales</taxon>
        <taxon>Fabaceae</taxon>
        <taxon>Papilionoideae</taxon>
        <taxon>50 kb inversion clade</taxon>
        <taxon>dalbergioids sensu lato</taxon>
        <taxon>Dalbergieae</taxon>
        <taxon>Pterocarpus clade</taxon>
        <taxon>Stylosanthes</taxon>
    </lineage>
</organism>
<dbReference type="Proteomes" id="UP001341840">
    <property type="component" value="Unassembled WGS sequence"/>
</dbReference>
<comment type="caution">
    <text evidence="1">The sequence shown here is derived from an EMBL/GenBank/DDBJ whole genome shotgun (WGS) entry which is preliminary data.</text>
</comment>
<sequence>MEMETCSHVLLRTLRTCTSPLSTIQHTGVSNPSPFTSAATRESLLTTWLCPGCN</sequence>
<gene>
    <name evidence="1" type="ORF">PIB30_041584</name>
</gene>
<accession>A0ABU6SGL7</accession>
<evidence type="ECO:0000313" key="2">
    <source>
        <dbReference type="Proteomes" id="UP001341840"/>
    </source>
</evidence>
<reference evidence="1 2" key="1">
    <citation type="journal article" date="2023" name="Plants (Basel)">
        <title>Bridging the Gap: Combining Genomics and Transcriptomics Approaches to Understand Stylosanthes scabra, an Orphan Legume from the Brazilian Caatinga.</title>
        <authorList>
            <person name="Ferreira-Neto J.R.C."/>
            <person name="da Silva M.D."/>
            <person name="Binneck E."/>
            <person name="de Melo N.F."/>
            <person name="da Silva R.H."/>
            <person name="de Melo A.L.T.M."/>
            <person name="Pandolfi V."/>
            <person name="Bustamante F.O."/>
            <person name="Brasileiro-Vidal A.C."/>
            <person name="Benko-Iseppon A.M."/>
        </authorList>
    </citation>
    <scope>NUCLEOTIDE SEQUENCE [LARGE SCALE GENOMIC DNA]</scope>
    <source>
        <tissue evidence="1">Leaves</tissue>
    </source>
</reference>
<proteinExistence type="predicted"/>
<keyword evidence="2" id="KW-1185">Reference proteome</keyword>
<protein>
    <submittedName>
        <fullName evidence="1">Uncharacterized protein</fullName>
    </submittedName>
</protein>